<dbReference type="InterPro" id="IPR000219">
    <property type="entry name" value="DH_dom"/>
</dbReference>
<dbReference type="Gene3D" id="1.20.900.10">
    <property type="entry name" value="Dbl homology (DH) domain"/>
    <property type="match status" value="1"/>
</dbReference>
<dbReference type="InterPro" id="IPR001331">
    <property type="entry name" value="GDS_CDC24_CS"/>
</dbReference>
<dbReference type="EnsemblMetazoa" id="CPIJ013590-RA">
    <property type="protein sequence ID" value="CPIJ013590-PA"/>
    <property type="gene ID" value="CPIJ013590"/>
</dbReference>
<feature type="region of interest" description="Disordered" evidence="2">
    <location>
        <begin position="779"/>
        <end position="825"/>
    </location>
</feature>
<evidence type="ECO:0000313" key="4">
    <source>
        <dbReference type="EMBL" id="EDS39845.1"/>
    </source>
</evidence>
<proteinExistence type="predicted"/>
<evidence type="ECO:0000313" key="6">
    <source>
        <dbReference type="Proteomes" id="UP000002320"/>
    </source>
</evidence>
<dbReference type="PANTHER" id="PTHR22826:SF211">
    <property type="entry name" value="LD43457P"/>
    <property type="match status" value="1"/>
</dbReference>
<feature type="domain" description="DH" evidence="3">
    <location>
        <begin position="1037"/>
        <end position="1219"/>
    </location>
</feature>
<dbReference type="InterPro" id="IPR051336">
    <property type="entry name" value="RhoGEF_Guanine_NuclExch_SF"/>
</dbReference>
<dbReference type="Proteomes" id="UP000002320">
    <property type="component" value="Unassembled WGS sequence"/>
</dbReference>
<reference evidence="4" key="1">
    <citation type="submission" date="2007-03" db="EMBL/GenBank/DDBJ databases">
        <title>Annotation of Culex pipiens quinquefasciatus.</title>
        <authorList>
            <consortium name="The Broad Institute Genome Sequencing Platform"/>
            <person name="Atkinson P.W."/>
            <person name="Hemingway J."/>
            <person name="Christensen B.M."/>
            <person name="Higgs S."/>
            <person name="Kodira C."/>
            <person name="Hannick L."/>
            <person name="Megy K."/>
            <person name="O'Leary S."/>
            <person name="Pearson M."/>
            <person name="Haas B.J."/>
            <person name="Mauceli E."/>
            <person name="Wortman J.R."/>
            <person name="Lee N.H."/>
            <person name="Guigo R."/>
            <person name="Stanke M."/>
            <person name="Alvarado L."/>
            <person name="Amedeo P."/>
            <person name="Antoine C.H."/>
            <person name="Arensburger P."/>
            <person name="Bidwell S.L."/>
            <person name="Crawford M."/>
            <person name="Camaro F."/>
            <person name="Devon K."/>
            <person name="Engels R."/>
            <person name="Hammond M."/>
            <person name="Howarth C."/>
            <person name="Koehrsen M."/>
            <person name="Lawson D."/>
            <person name="Montgomery P."/>
            <person name="Nene V."/>
            <person name="Nusbaum C."/>
            <person name="Puiu D."/>
            <person name="Romero-Severson J."/>
            <person name="Severson D.W."/>
            <person name="Shumway M."/>
            <person name="Sisk P."/>
            <person name="Stolte C."/>
            <person name="Zeng Q."/>
            <person name="Eisenstadt E."/>
            <person name="Fraser-Liggett C."/>
            <person name="Strausberg R."/>
            <person name="Galagan J."/>
            <person name="Birren B."/>
            <person name="Collins F.H."/>
        </authorList>
    </citation>
    <scope>NUCLEOTIDE SEQUENCE [LARGE SCALE GENOMIC DNA]</scope>
    <source>
        <strain evidence="4">JHB</strain>
    </source>
</reference>
<dbReference type="InterPro" id="IPR035899">
    <property type="entry name" value="DBL_dom_sf"/>
</dbReference>
<dbReference type="OrthoDB" id="10004999at2759"/>
<protein>
    <submittedName>
        <fullName evidence="4 5">Dbl</fullName>
    </submittedName>
</protein>
<feature type="compositionally biased region" description="Polar residues" evidence="2">
    <location>
        <begin position="308"/>
        <end position="345"/>
    </location>
</feature>
<accession>B0X3F3</accession>
<dbReference type="GO" id="GO:0005737">
    <property type="term" value="C:cytoplasm"/>
    <property type="evidence" value="ECO:0007669"/>
    <property type="project" value="TreeGrafter"/>
</dbReference>
<dbReference type="STRING" id="7176.B0X3F3"/>
<keyword evidence="6" id="KW-1185">Reference proteome</keyword>
<evidence type="ECO:0000256" key="1">
    <source>
        <dbReference type="ARBA" id="ARBA00022658"/>
    </source>
</evidence>
<feature type="compositionally biased region" description="Low complexity" evidence="2">
    <location>
        <begin position="47"/>
        <end position="67"/>
    </location>
</feature>
<feature type="compositionally biased region" description="Basic and acidic residues" evidence="2">
    <location>
        <begin position="296"/>
        <end position="307"/>
    </location>
</feature>
<organism>
    <name type="scientific">Culex quinquefasciatus</name>
    <name type="common">Southern house mosquito</name>
    <name type="synonym">Culex pungens</name>
    <dbReference type="NCBI Taxonomy" id="7176"/>
    <lineage>
        <taxon>Eukaryota</taxon>
        <taxon>Metazoa</taxon>
        <taxon>Ecdysozoa</taxon>
        <taxon>Arthropoda</taxon>
        <taxon>Hexapoda</taxon>
        <taxon>Insecta</taxon>
        <taxon>Pterygota</taxon>
        <taxon>Neoptera</taxon>
        <taxon>Endopterygota</taxon>
        <taxon>Diptera</taxon>
        <taxon>Nematocera</taxon>
        <taxon>Culicoidea</taxon>
        <taxon>Culicidae</taxon>
        <taxon>Culicinae</taxon>
        <taxon>Culicini</taxon>
        <taxon>Culex</taxon>
        <taxon>Culex</taxon>
    </lineage>
</organism>
<feature type="region of interest" description="Disordered" evidence="2">
    <location>
        <begin position="528"/>
        <end position="564"/>
    </location>
</feature>
<dbReference type="KEGG" id="cqu:CpipJ_CPIJ013590"/>
<dbReference type="SMART" id="SM00325">
    <property type="entry name" value="RhoGEF"/>
    <property type="match status" value="1"/>
</dbReference>
<sequence length="1242" mass="134421">MMHQSRRQQQPPQQPPPPPTPAATGPGPGGGGKGGGPGGTTDGPPRKGGIPIFRNNRSASSSRINSIVVGPKVDTGRRSVQQHQQQHQEAGGGRGSEAGSDLDHIDEDMFSKVPKMELLKVNYVNLKNDGVAGSEKKKTAEDKKAAKGTVAAAAPTKGNVANAVKKQLTTSSVNLTSNAGNGSTSNLSDAKAKYLVYKKHNGFGSNTSIAEIGAKLQYINDTDLKSKNGKKKYALFDNKKKNKLETVQYYFDSRSYERYVDNKLYGTVGGGNKEQQPPSKPEAEQKPDPKPQSPGDVEKRQSWDLRTNRPSMLRVINQSTAAKKPTPENNQQPAKGTFKQHQPQPHIPDTNNRIFKLQKSHTSTNLITRHRSMNDIHRINQLFLESRALSPIESQPAPSLPSIQPLLSRQHSSSVIALNRKIVSKNPAPPSAVIAGGMVRENVHRFEKNKAKSDEMSAKQQKYLVHKRLSARYKAEESALSIAAAANATPSQPVQPAVKSISPPPPAPVIAAIGSDDTISKRIRRIIDGHNGHSGSTETIDFETTKKQEVKREPIRVRSKSLERTLSDDDMSTISAKSSKTTCGYKNCKFPNCPMSSSSSSSASSTVSSSSCSSSKKCPSAAESHKSSFKCKEKEHPEIICGKRTSIVINDSDSEIFLNNALNDKLNNSCENVRVISSKIKEIDLETNRMIIEKCVEPITEITETVLARQKFWNQQNQRNIKLKNNPQHKPYDDKVNINNKIKNEDNNSIKIFITNQVPSKTGSQNSTTNLSEPVSLISTSASGSSASSAASTVSSNGAESDKDDGYYDQSERSLSPAEKQPLSIVSTVSTGSTVCSDGSNMSSVTCSNGNGGNRYTSKTSIRLGCEGPLFWNNNFFEDLDSGQSLGHNDGDNNSTGSGTGSTGSGCCNNSGSCCCCCRRRRSIALGSNSCIISSIDVGGGGCNGSVGGGGGGGGSNGANGGCSGGNNGVVLRKAQLGCQCGMAQHNSKIDGFTSRPRSIEGPPDSGISISSDTIIASSDSDLNLQSQTDSDERKLKRGHVLAELLETERIYVAEMGSILKGYRDEMLSEEMSSLVPPGLQGKADILFGNLHELYTFHNDIFLKDLENCISTTELVALCFVQRRDTFFRLYSYYCQNIPRSERLRETLVDTHLFLQECQKKLGHKLPLAAYLLKPVQRITKYQLLLKDLLKFSDTGTCSRELQKALDCMLVVLKCVNDSMHQIAITGFPVSRASKNNSRARA</sequence>
<dbReference type="AlphaFoldDB" id="B0X3F3"/>
<evidence type="ECO:0000313" key="5">
    <source>
        <dbReference type="EnsemblMetazoa" id="CPIJ013590-PA"/>
    </source>
</evidence>
<dbReference type="GO" id="GO:0005085">
    <property type="term" value="F:guanyl-nucleotide exchange factor activity"/>
    <property type="evidence" value="ECO:0007669"/>
    <property type="project" value="UniProtKB-KW"/>
</dbReference>
<feature type="region of interest" description="Disordered" evidence="2">
    <location>
        <begin position="266"/>
        <end position="345"/>
    </location>
</feature>
<dbReference type="OMA" id="HIDEDMF"/>
<dbReference type="Pfam" id="PF00621">
    <property type="entry name" value="RhoGEF"/>
    <property type="match status" value="1"/>
</dbReference>
<dbReference type="VEuPathDB" id="VectorBase:CPIJ013590"/>
<dbReference type="PROSITE" id="PS50010">
    <property type="entry name" value="DH_2"/>
    <property type="match status" value="1"/>
</dbReference>
<dbReference type="SUPFAM" id="SSF48065">
    <property type="entry name" value="DBL homology domain (DH-domain)"/>
    <property type="match status" value="1"/>
</dbReference>
<evidence type="ECO:0000259" key="3">
    <source>
        <dbReference type="PROSITE" id="PS50010"/>
    </source>
</evidence>
<dbReference type="CDD" id="cd00160">
    <property type="entry name" value="RhoGEF"/>
    <property type="match status" value="1"/>
</dbReference>
<feature type="region of interest" description="Disordered" evidence="2">
    <location>
        <begin position="594"/>
        <end position="621"/>
    </location>
</feature>
<keyword evidence="1" id="KW-0344">Guanine-nucleotide releasing factor</keyword>
<feature type="compositionally biased region" description="Basic and acidic residues" evidence="2">
    <location>
        <begin position="543"/>
        <end position="564"/>
    </location>
</feature>
<feature type="compositionally biased region" description="Basic and acidic residues" evidence="2">
    <location>
        <begin position="800"/>
        <end position="812"/>
    </location>
</feature>
<feature type="compositionally biased region" description="Low complexity" evidence="2">
    <location>
        <begin position="779"/>
        <end position="799"/>
    </location>
</feature>
<dbReference type="GO" id="GO:0035556">
    <property type="term" value="P:intracellular signal transduction"/>
    <property type="evidence" value="ECO:0007669"/>
    <property type="project" value="InterPro"/>
</dbReference>
<feature type="compositionally biased region" description="Gly residues" evidence="2">
    <location>
        <begin position="26"/>
        <end position="41"/>
    </location>
</feature>
<dbReference type="EMBL" id="DS232314">
    <property type="protein sequence ID" value="EDS39845.1"/>
    <property type="molecule type" value="Genomic_DNA"/>
</dbReference>
<feature type="compositionally biased region" description="Low complexity" evidence="2">
    <location>
        <begin position="596"/>
        <end position="615"/>
    </location>
</feature>
<dbReference type="PANTHER" id="PTHR22826">
    <property type="entry name" value="RHO GUANINE EXCHANGE FACTOR-RELATED"/>
    <property type="match status" value="1"/>
</dbReference>
<reference evidence="5" key="2">
    <citation type="submission" date="2020-05" db="UniProtKB">
        <authorList>
            <consortium name="EnsemblMetazoa"/>
        </authorList>
    </citation>
    <scope>IDENTIFICATION</scope>
    <source>
        <strain evidence="5">JHB</strain>
    </source>
</reference>
<feature type="compositionally biased region" description="Pro residues" evidence="2">
    <location>
        <begin position="12"/>
        <end position="21"/>
    </location>
</feature>
<name>B0X3F3_CULQU</name>
<feature type="region of interest" description="Disordered" evidence="2">
    <location>
        <begin position="1"/>
        <end position="102"/>
    </location>
</feature>
<dbReference type="HOGENOM" id="CLU_003974_0_0_1"/>
<dbReference type="eggNOG" id="KOG0689">
    <property type="taxonomic scope" value="Eukaryota"/>
</dbReference>
<evidence type="ECO:0000256" key="2">
    <source>
        <dbReference type="SAM" id="MobiDB-lite"/>
    </source>
</evidence>
<dbReference type="PROSITE" id="PS00741">
    <property type="entry name" value="DH_1"/>
    <property type="match status" value="1"/>
</dbReference>
<dbReference type="VEuPathDB" id="VectorBase:CQUJHB015522"/>
<dbReference type="InParanoid" id="B0X3F3"/>
<gene>
    <name evidence="5" type="primary">6047088</name>
    <name evidence="4" type="ORF">CpipJ_CPIJ013590</name>
</gene>